<dbReference type="PANTHER" id="PTHR30292:SF0">
    <property type="entry name" value="5-OXOPROLINASE SUBUNIT A"/>
    <property type="match status" value="1"/>
</dbReference>
<accession>A0A537K295</accession>
<organism evidence="1 2">
    <name type="scientific">Candidatus Segetimicrobium genomatis</name>
    <dbReference type="NCBI Taxonomy" id="2569760"/>
    <lineage>
        <taxon>Bacteria</taxon>
        <taxon>Bacillati</taxon>
        <taxon>Candidatus Sysuimicrobiota</taxon>
        <taxon>Candidatus Sysuimicrobiia</taxon>
        <taxon>Candidatus Sysuimicrobiales</taxon>
        <taxon>Candidatus Segetimicrobiaceae</taxon>
        <taxon>Candidatus Segetimicrobium</taxon>
    </lineage>
</organism>
<dbReference type="Gene3D" id="3.20.20.370">
    <property type="entry name" value="Glycoside hydrolase/deacetylase"/>
    <property type="match status" value="1"/>
</dbReference>
<dbReference type="NCBIfam" id="NF003816">
    <property type="entry name" value="PRK05406.1-5"/>
    <property type="match status" value="1"/>
</dbReference>
<dbReference type="InterPro" id="IPR011330">
    <property type="entry name" value="Glyco_hydro/deAcase_b/a-brl"/>
</dbReference>
<gene>
    <name evidence="1" type="ORF">E6H00_08380</name>
</gene>
<dbReference type="SUPFAM" id="SSF88713">
    <property type="entry name" value="Glycoside hydrolase/deacetylase"/>
    <property type="match status" value="1"/>
</dbReference>
<dbReference type="CDD" id="cd10787">
    <property type="entry name" value="LamB_YcsF_like"/>
    <property type="match status" value="1"/>
</dbReference>
<protein>
    <submittedName>
        <fullName evidence="1">LamB/YcsF family protein</fullName>
    </submittedName>
</protein>
<dbReference type="NCBIfam" id="NF003814">
    <property type="entry name" value="PRK05406.1-3"/>
    <property type="match status" value="1"/>
</dbReference>
<dbReference type="Pfam" id="PF03746">
    <property type="entry name" value="LamB_YcsF"/>
    <property type="match status" value="1"/>
</dbReference>
<sequence>MGPAADLNADMGESFGRWTLGNDEALMPHLTSANIACGYHGGDPHVMRATVTLAQRHGVGIGAHVSFPDLMGFGRRRMTASPEEVKDYIIYQTGALWAFARGAGARLQHVKPHGAMYVMASSDDRYARAVAEAVAEVDPEMILLLTGEAVANAAKAVGVRFVPEGYVDLDYAADGSLILERAKKARDPQATAARAVRLIREGKVRAADGTDLPLSVRSICVHGDAPNAPEIARAIRDALRAAEVDVVPLAQLVQRR</sequence>
<name>A0A537K295_9BACT</name>
<proteinExistence type="predicted"/>
<dbReference type="Proteomes" id="UP000318509">
    <property type="component" value="Unassembled WGS sequence"/>
</dbReference>
<dbReference type="PANTHER" id="PTHR30292">
    <property type="entry name" value="UNCHARACTERIZED PROTEIN YBGL-RELATED"/>
    <property type="match status" value="1"/>
</dbReference>
<dbReference type="InterPro" id="IPR005501">
    <property type="entry name" value="LamB/YcsF/PxpA-like"/>
</dbReference>
<reference evidence="1 2" key="1">
    <citation type="journal article" date="2019" name="Nat. Microbiol.">
        <title>Mediterranean grassland soil C-N compound turnover is dependent on rainfall and depth, and is mediated by genomically divergent microorganisms.</title>
        <authorList>
            <person name="Diamond S."/>
            <person name="Andeer P.F."/>
            <person name="Li Z."/>
            <person name="Crits-Christoph A."/>
            <person name="Burstein D."/>
            <person name="Anantharaman K."/>
            <person name="Lane K.R."/>
            <person name="Thomas B.C."/>
            <person name="Pan C."/>
            <person name="Northen T.R."/>
            <person name="Banfield J.F."/>
        </authorList>
    </citation>
    <scope>NUCLEOTIDE SEQUENCE [LARGE SCALE GENOMIC DNA]</scope>
    <source>
        <strain evidence="1">NP_3</strain>
    </source>
</reference>
<evidence type="ECO:0000313" key="2">
    <source>
        <dbReference type="Proteomes" id="UP000318509"/>
    </source>
</evidence>
<dbReference type="EMBL" id="VBAK01000117">
    <property type="protein sequence ID" value="TMI89913.1"/>
    <property type="molecule type" value="Genomic_DNA"/>
</dbReference>
<comment type="caution">
    <text evidence="1">The sequence shown here is derived from an EMBL/GenBank/DDBJ whole genome shotgun (WGS) entry which is preliminary data.</text>
</comment>
<dbReference type="AlphaFoldDB" id="A0A537K295"/>
<evidence type="ECO:0000313" key="1">
    <source>
        <dbReference type="EMBL" id="TMI89913.1"/>
    </source>
</evidence>
<dbReference type="GO" id="GO:0005975">
    <property type="term" value="P:carbohydrate metabolic process"/>
    <property type="evidence" value="ECO:0007669"/>
    <property type="project" value="InterPro"/>
</dbReference>